<organism evidence="1">
    <name type="scientific">marine metagenome</name>
    <dbReference type="NCBI Taxonomy" id="408172"/>
    <lineage>
        <taxon>unclassified sequences</taxon>
        <taxon>metagenomes</taxon>
        <taxon>ecological metagenomes</taxon>
    </lineage>
</organism>
<gene>
    <name evidence="1" type="ORF">METZ01_LOCUS304869</name>
</gene>
<feature type="non-terminal residue" evidence="1">
    <location>
        <position position="46"/>
    </location>
</feature>
<reference evidence="1" key="1">
    <citation type="submission" date="2018-05" db="EMBL/GenBank/DDBJ databases">
        <authorList>
            <person name="Lanie J.A."/>
            <person name="Ng W.-L."/>
            <person name="Kazmierczak K.M."/>
            <person name="Andrzejewski T.M."/>
            <person name="Davidsen T.M."/>
            <person name="Wayne K.J."/>
            <person name="Tettelin H."/>
            <person name="Glass J.I."/>
            <person name="Rusch D."/>
            <person name="Podicherti R."/>
            <person name="Tsui H.-C.T."/>
            <person name="Winkler M.E."/>
        </authorList>
    </citation>
    <scope>NUCLEOTIDE SEQUENCE</scope>
</reference>
<sequence>VENIKLDNAGLTEDKLLGGRVKFRQPVSGYRVASDSVLLASAVSAV</sequence>
<feature type="non-terminal residue" evidence="1">
    <location>
        <position position="1"/>
    </location>
</feature>
<accession>A0A382MV70</accession>
<protein>
    <submittedName>
        <fullName evidence="1">Uncharacterized protein</fullName>
    </submittedName>
</protein>
<dbReference type="AlphaFoldDB" id="A0A382MV70"/>
<evidence type="ECO:0000313" key="1">
    <source>
        <dbReference type="EMBL" id="SVC52015.1"/>
    </source>
</evidence>
<proteinExistence type="predicted"/>
<dbReference type="EMBL" id="UINC01095710">
    <property type="protein sequence ID" value="SVC52015.1"/>
    <property type="molecule type" value="Genomic_DNA"/>
</dbReference>
<name>A0A382MV70_9ZZZZ</name>